<dbReference type="OrthoDB" id="5522207at2"/>
<evidence type="ECO:0008006" key="3">
    <source>
        <dbReference type="Google" id="ProtNLM"/>
    </source>
</evidence>
<accession>A0A1G7P7K6</accession>
<organism evidence="1 2">
    <name type="scientific">Paraburkholderia phenazinium</name>
    <dbReference type="NCBI Taxonomy" id="60549"/>
    <lineage>
        <taxon>Bacteria</taxon>
        <taxon>Pseudomonadati</taxon>
        <taxon>Pseudomonadota</taxon>
        <taxon>Betaproteobacteria</taxon>
        <taxon>Burkholderiales</taxon>
        <taxon>Burkholderiaceae</taxon>
        <taxon>Paraburkholderia</taxon>
    </lineage>
</organism>
<dbReference type="AlphaFoldDB" id="A0A1G7P7K6"/>
<sequence length="97" mass="10317">MSLDTKNGPRFPMGKPVITPAAQDVLDAAGISGVLLLARHIRGDWGDLSVEDLASNELALLTGKRLLSSYALPGGGKVWIITEADRSVTTILLPDDY</sequence>
<gene>
    <name evidence="1" type="ORF">SAMN05216466_101185</name>
</gene>
<protein>
    <recommendedName>
        <fullName evidence="3">Plasmid related protein</fullName>
    </recommendedName>
</protein>
<reference evidence="1 2" key="1">
    <citation type="submission" date="2016-10" db="EMBL/GenBank/DDBJ databases">
        <authorList>
            <person name="de Groot N.N."/>
        </authorList>
    </citation>
    <scope>NUCLEOTIDE SEQUENCE [LARGE SCALE GENOMIC DNA]</scope>
    <source>
        <strain evidence="1 2">LMG 2247</strain>
    </source>
</reference>
<proteinExistence type="predicted"/>
<dbReference type="RefSeq" id="WP_090680629.1">
    <property type="nucleotide sequence ID" value="NZ_FNCJ01000001.1"/>
</dbReference>
<dbReference type="Proteomes" id="UP000199706">
    <property type="component" value="Unassembled WGS sequence"/>
</dbReference>
<evidence type="ECO:0000313" key="2">
    <source>
        <dbReference type="Proteomes" id="UP000199706"/>
    </source>
</evidence>
<name>A0A1G7P7K6_9BURK</name>
<dbReference type="EMBL" id="FNCJ01000001">
    <property type="protein sequence ID" value="SDF82211.1"/>
    <property type="molecule type" value="Genomic_DNA"/>
</dbReference>
<evidence type="ECO:0000313" key="1">
    <source>
        <dbReference type="EMBL" id="SDF82211.1"/>
    </source>
</evidence>